<dbReference type="Pfam" id="PF01814">
    <property type="entry name" value="Hemerythrin"/>
    <property type="match status" value="1"/>
</dbReference>
<keyword evidence="3" id="KW-0408">Iron</keyword>
<dbReference type="CDD" id="cd12107">
    <property type="entry name" value="Hemerythrin"/>
    <property type="match status" value="1"/>
</dbReference>
<dbReference type="RefSeq" id="WP_275711385.1">
    <property type="nucleotide sequence ID" value="NZ_JAKLTN010000002.1"/>
</dbReference>
<protein>
    <submittedName>
        <fullName evidence="5">Hemerythrin family protein</fullName>
    </submittedName>
</protein>
<keyword evidence="6" id="KW-1185">Reference proteome</keyword>
<evidence type="ECO:0000256" key="3">
    <source>
        <dbReference type="ARBA" id="ARBA00023004"/>
    </source>
</evidence>
<dbReference type="EMBL" id="JAKLTN010000002">
    <property type="protein sequence ID" value="MCG2578056.1"/>
    <property type="molecule type" value="Genomic_DNA"/>
</dbReference>
<dbReference type="Gene3D" id="1.20.120.50">
    <property type="entry name" value="Hemerythrin-like"/>
    <property type="match status" value="1"/>
</dbReference>
<dbReference type="InterPro" id="IPR012312">
    <property type="entry name" value="Hemerythrin-like"/>
</dbReference>
<accession>A0ABS9K4F0</accession>
<evidence type="ECO:0000259" key="4">
    <source>
        <dbReference type="Pfam" id="PF01814"/>
    </source>
</evidence>
<reference evidence="5" key="1">
    <citation type="submission" date="2022-01" db="EMBL/GenBank/DDBJ databases">
        <authorList>
            <person name="Jo J.-H."/>
            <person name="Im W.-T."/>
        </authorList>
    </citation>
    <scope>NUCLEOTIDE SEQUENCE</scope>
    <source>
        <strain evidence="5">XY25</strain>
    </source>
</reference>
<evidence type="ECO:0000256" key="1">
    <source>
        <dbReference type="ARBA" id="ARBA00010587"/>
    </source>
</evidence>
<dbReference type="Proteomes" id="UP001165384">
    <property type="component" value="Unassembled WGS sequence"/>
</dbReference>
<dbReference type="InterPro" id="IPR035938">
    <property type="entry name" value="Hemerythrin-like_sf"/>
</dbReference>
<organism evidence="5 6">
    <name type="scientific">Dechloromonas hankyongensis</name>
    <dbReference type="NCBI Taxonomy" id="2908002"/>
    <lineage>
        <taxon>Bacteria</taxon>
        <taxon>Pseudomonadati</taxon>
        <taxon>Pseudomonadota</taxon>
        <taxon>Betaproteobacteria</taxon>
        <taxon>Rhodocyclales</taxon>
        <taxon>Azonexaceae</taxon>
        <taxon>Dechloromonas</taxon>
    </lineage>
</organism>
<dbReference type="NCBIfam" id="TIGR02481">
    <property type="entry name" value="hemeryth_dom"/>
    <property type="match status" value="1"/>
</dbReference>
<feature type="domain" description="Hemerythrin-like" evidence="4">
    <location>
        <begin position="11"/>
        <end position="89"/>
    </location>
</feature>
<proteinExistence type="inferred from homology"/>
<comment type="caution">
    <text evidence="5">The sequence shown here is derived from an EMBL/GenBank/DDBJ whole genome shotgun (WGS) entry which is preliminary data.</text>
</comment>
<gene>
    <name evidence="5" type="ORF">LZ012_13760</name>
</gene>
<dbReference type="InterPro" id="IPR012827">
    <property type="entry name" value="Hemerythrin_metal-bd"/>
</dbReference>
<dbReference type="SUPFAM" id="SSF47188">
    <property type="entry name" value="Hemerythrin-like"/>
    <property type="match status" value="1"/>
</dbReference>
<keyword evidence="2" id="KW-0479">Metal-binding</keyword>
<evidence type="ECO:0000313" key="6">
    <source>
        <dbReference type="Proteomes" id="UP001165384"/>
    </source>
</evidence>
<evidence type="ECO:0000256" key="2">
    <source>
        <dbReference type="ARBA" id="ARBA00022723"/>
    </source>
</evidence>
<evidence type="ECO:0000313" key="5">
    <source>
        <dbReference type="EMBL" id="MCG2578056.1"/>
    </source>
</evidence>
<name>A0ABS9K4F0_9RHOO</name>
<comment type="similarity">
    <text evidence="1">Belongs to the hemerythrin family.</text>
</comment>
<sequence length="126" mass="14268">MNKNLLLGAPHIDHQHSELFHSFQRLLSIAPGEEAIADALSRLTNLIHEHFQSEEKFMAGINMPDVEMLDHVKAHGQIIEDLTAIHLETMFGMGVPFEEIVNRASIYVNQHIIEFDLGLKAYIGKQ</sequence>